<dbReference type="EMBL" id="BAAAFA010000006">
    <property type="protein sequence ID" value="GAA0817845.1"/>
    <property type="molecule type" value="Genomic_DNA"/>
</dbReference>
<protein>
    <recommendedName>
        <fullName evidence="4">DUF4340 domain-containing protein</fullName>
    </recommendedName>
</protein>
<evidence type="ECO:0000313" key="3">
    <source>
        <dbReference type="Proteomes" id="UP001500021"/>
    </source>
</evidence>
<keyword evidence="3" id="KW-1185">Reference proteome</keyword>
<accession>A0ABN1L826</accession>
<evidence type="ECO:0008006" key="4">
    <source>
        <dbReference type="Google" id="ProtNLM"/>
    </source>
</evidence>
<feature type="transmembrane region" description="Helical" evidence="1">
    <location>
        <begin position="6"/>
        <end position="23"/>
    </location>
</feature>
<evidence type="ECO:0000256" key="1">
    <source>
        <dbReference type="SAM" id="Phobius"/>
    </source>
</evidence>
<gene>
    <name evidence="2" type="ORF">GCM10009111_19720</name>
</gene>
<name>A0ABN1L826_9GAMM</name>
<comment type="caution">
    <text evidence="2">The sequence shown here is derived from an EMBL/GenBank/DDBJ whole genome shotgun (WGS) entry which is preliminary data.</text>
</comment>
<organism evidence="2 3">
    <name type="scientific">Colwellia asteriadis</name>
    <dbReference type="NCBI Taxonomy" id="517723"/>
    <lineage>
        <taxon>Bacteria</taxon>
        <taxon>Pseudomonadati</taxon>
        <taxon>Pseudomonadota</taxon>
        <taxon>Gammaproteobacteria</taxon>
        <taxon>Alteromonadales</taxon>
        <taxon>Colwelliaceae</taxon>
        <taxon>Colwellia</taxon>
    </lineage>
</organism>
<evidence type="ECO:0000313" key="2">
    <source>
        <dbReference type="EMBL" id="GAA0817845.1"/>
    </source>
</evidence>
<reference evidence="2 3" key="1">
    <citation type="journal article" date="2019" name="Int. J. Syst. Evol. Microbiol.">
        <title>The Global Catalogue of Microorganisms (GCM) 10K type strain sequencing project: providing services to taxonomists for standard genome sequencing and annotation.</title>
        <authorList>
            <consortium name="The Broad Institute Genomics Platform"/>
            <consortium name="The Broad Institute Genome Sequencing Center for Infectious Disease"/>
            <person name="Wu L."/>
            <person name="Ma J."/>
        </authorList>
    </citation>
    <scope>NUCLEOTIDE SEQUENCE [LARGE SCALE GENOMIC DNA]</scope>
    <source>
        <strain evidence="2 3">JCM 15608</strain>
    </source>
</reference>
<dbReference type="Proteomes" id="UP001500021">
    <property type="component" value="Unassembled WGS sequence"/>
</dbReference>
<proteinExistence type="predicted"/>
<keyword evidence="1" id="KW-0472">Membrane</keyword>
<sequence>MKLSRTGWNNVIIFSVMLFILLINTTNNKLFPNDDEKESAQATILPAQSVILTLSMHFPNNTQVIFERAGLGWQVTTKGVILSFSDQQVEQIILAWQQSEGLMQADDIIIDEQLAIKVNIATAGGAQHQNFMVYPLNDQLLVYKQTDNLWLAFPVALTKQLLPY</sequence>
<keyword evidence="1" id="KW-0812">Transmembrane</keyword>
<keyword evidence="1" id="KW-1133">Transmembrane helix</keyword>
<dbReference type="RefSeq" id="WP_343817299.1">
    <property type="nucleotide sequence ID" value="NZ_BAAAFA010000006.1"/>
</dbReference>